<protein>
    <submittedName>
        <fullName evidence="1">Uncharacterized protein</fullName>
    </submittedName>
</protein>
<dbReference type="EMBL" id="QPFP01000061">
    <property type="protein sequence ID" value="TEB24959.1"/>
    <property type="molecule type" value="Genomic_DNA"/>
</dbReference>
<comment type="caution">
    <text evidence="1">The sequence shown here is derived from an EMBL/GenBank/DDBJ whole genome shotgun (WGS) entry which is preliminary data.</text>
</comment>
<evidence type="ECO:0000313" key="1">
    <source>
        <dbReference type="EMBL" id="TEB24959.1"/>
    </source>
</evidence>
<dbReference type="Proteomes" id="UP000298030">
    <property type="component" value="Unassembled WGS sequence"/>
</dbReference>
<evidence type="ECO:0000313" key="2">
    <source>
        <dbReference type="Proteomes" id="UP000298030"/>
    </source>
</evidence>
<gene>
    <name evidence="1" type="ORF">FA13DRAFT_1738770</name>
</gene>
<organism evidence="1 2">
    <name type="scientific">Coprinellus micaceus</name>
    <name type="common">Glistening ink-cap mushroom</name>
    <name type="synonym">Coprinus micaceus</name>
    <dbReference type="NCBI Taxonomy" id="71717"/>
    <lineage>
        <taxon>Eukaryota</taxon>
        <taxon>Fungi</taxon>
        <taxon>Dikarya</taxon>
        <taxon>Basidiomycota</taxon>
        <taxon>Agaricomycotina</taxon>
        <taxon>Agaricomycetes</taxon>
        <taxon>Agaricomycetidae</taxon>
        <taxon>Agaricales</taxon>
        <taxon>Agaricineae</taxon>
        <taxon>Psathyrellaceae</taxon>
        <taxon>Coprinellus</taxon>
    </lineage>
</organism>
<accession>A0A4Y7SUP0</accession>
<sequence length="150" mass="17228">MYSSTIRRPNSLYFRRLDRLDLVDLGMVNLDVEIRDIDHCASLLLSLPTSLNGGKIKTTPYPSWNSRTVPASTKVTFELFSTFRLSLSGGMGMAGTVVTSPDEARVLKRARIWTRRNMVWVMRYPREKSELEMESRLHQAPHFVSGYPYL</sequence>
<name>A0A4Y7SUP0_COPMI</name>
<keyword evidence="2" id="KW-1185">Reference proteome</keyword>
<proteinExistence type="predicted"/>
<reference evidence="1 2" key="1">
    <citation type="journal article" date="2019" name="Nat. Ecol. Evol.">
        <title>Megaphylogeny resolves global patterns of mushroom evolution.</title>
        <authorList>
            <person name="Varga T."/>
            <person name="Krizsan K."/>
            <person name="Foldi C."/>
            <person name="Dima B."/>
            <person name="Sanchez-Garcia M."/>
            <person name="Sanchez-Ramirez S."/>
            <person name="Szollosi G.J."/>
            <person name="Szarkandi J.G."/>
            <person name="Papp V."/>
            <person name="Albert L."/>
            <person name="Andreopoulos W."/>
            <person name="Angelini C."/>
            <person name="Antonin V."/>
            <person name="Barry K.W."/>
            <person name="Bougher N.L."/>
            <person name="Buchanan P."/>
            <person name="Buyck B."/>
            <person name="Bense V."/>
            <person name="Catcheside P."/>
            <person name="Chovatia M."/>
            <person name="Cooper J."/>
            <person name="Damon W."/>
            <person name="Desjardin D."/>
            <person name="Finy P."/>
            <person name="Geml J."/>
            <person name="Haridas S."/>
            <person name="Hughes K."/>
            <person name="Justo A."/>
            <person name="Karasinski D."/>
            <person name="Kautmanova I."/>
            <person name="Kiss B."/>
            <person name="Kocsube S."/>
            <person name="Kotiranta H."/>
            <person name="LaButti K.M."/>
            <person name="Lechner B.E."/>
            <person name="Liimatainen K."/>
            <person name="Lipzen A."/>
            <person name="Lukacs Z."/>
            <person name="Mihaltcheva S."/>
            <person name="Morgado L.N."/>
            <person name="Niskanen T."/>
            <person name="Noordeloos M.E."/>
            <person name="Ohm R.A."/>
            <person name="Ortiz-Santana B."/>
            <person name="Ovrebo C."/>
            <person name="Racz N."/>
            <person name="Riley R."/>
            <person name="Savchenko A."/>
            <person name="Shiryaev A."/>
            <person name="Soop K."/>
            <person name="Spirin V."/>
            <person name="Szebenyi C."/>
            <person name="Tomsovsky M."/>
            <person name="Tulloss R.E."/>
            <person name="Uehling J."/>
            <person name="Grigoriev I.V."/>
            <person name="Vagvolgyi C."/>
            <person name="Papp T."/>
            <person name="Martin F.M."/>
            <person name="Miettinen O."/>
            <person name="Hibbett D.S."/>
            <person name="Nagy L.G."/>
        </authorList>
    </citation>
    <scope>NUCLEOTIDE SEQUENCE [LARGE SCALE GENOMIC DNA]</scope>
    <source>
        <strain evidence="1 2">FP101781</strain>
    </source>
</reference>
<dbReference type="AlphaFoldDB" id="A0A4Y7SUP0"/>